<accession>A0AAE7DAY5</accession>
<proteinExistence type="inferred from homology"/>
<dbReference type="Pfam" id="PF04226">
    <property type="entry name" value="Transgly_assoc"/>
    <property type="match status" value="1"/>
</dbReference>
<evidence type="ECO:0000313" key="8">
    <source>
        <dbReference type="EMBL" id="QJB35460.2"/>
    </source>
</evidence>
<name>A0AAE7DAY5_9BACT</name>
<comment type="subcellular location">
    <subcellularLocation>
        <location evidence="1">Cell membrane</location>
        <topology evidence="1">Multi-pass membrane protein</topology>
    </subcellularLocation>
</comment>
<keyword evidence="4 7" id="KW-0812">Transmembrane</keyword>
<dbReference type="PANTHER" id="PTHR33884:SF3">
    <property type="entry name" value="UPF0410 PROTEIN YMGE"/>
    <property type="match status" value="1"/>
</dbReference>
<dbReference type="AlphaFoldDB" id="A0AAE7DAY5"/>
<evidence type="ECO:0000256" key="3">
    <source>
        <dbReference type="ARBA" id="ARBA00022475"/>
    </source>
</evidence>
<sequence length="73" mass="7709">MWTIIIGGIAGWLAGKIMRGDGYGILIDIILGVVGGWIFGKLGLHIGGSLIGSLVVALIGSIILIWLVRLIKR</sequence>
<reference evidence="9" key="1">
    <citation type="submission" date="2020-04" db="EMBL/GenBank/DDBJ databases">
        <authorList>
            <person name="Kittiwongwattana C."/>
        </authorList>
    </citation>
    <scope>NUCLEOTIDE SEQUENCE [LARGE SCALE GENOMIC DNA]</scope>
    <source>
        <strain evidence="9">1310</strain>
    </source>
</reference>
<protein>
    <submittedName>
        <fullName evidence="8">GlsB/YeaQ/YmgE family stress response membrane protein</fullName>
    </submittedName>
</protein>
<feature type="transmembrane region" description="Helical" evidence="7">
    <location>
        <begin position="22"/>
        <end position="40"/>
    </location>
</feature>
<gene>
    <name evidence="8" type="ORF">HF329_30785</name>
</gene>
<keyword evidence="6 7" id="KW-0472">Membrane</keyword>
<evidence type="ECO:0000256" key="1">
    <source>
        <dbReference type="ARBA" id="ARBA00004651"/>
    </source>
</evidence>
<dbReference type="KEGG" id="coy:HF329_30785"/>
<dbReference type="Proteomes" id="UP000502421">
    <property type="component" value="Chromosome"/>
</dbReference>
<keyword evidence="5 7" id="KW-1133">Transmembrane helix</keyword>
<dbReference type="EMBL" id="CP051205">
    <property type="protein sequence ID" value="QJB35460.2"/>
    <property type="molecule type" value="Genomic_DNA"/>
</dbReference>
<dbReference type="GO" id="GO:0005886">
    <property type="term" value="C:plasma membrane"/>
    <property type="evidence" value="ECO:0007669"/>
    <property type="project" value="UniProtKB-SubCell"/>
</dbReference>
<evidence type="ECO:0000256" key="5">
    <source>
        <dbReference type="ARBA" id="ARBA00022989"/>
    </source>
</evidence>
<keyword evidence="3" id="KW-1003">Cell membrane</keyword>
<dbReference type="InterPro" id="IPR007341">
    <property type="entry name" value="Transgly_assoc"/>
</dbReference>
<evidence type="ECO:0000256" key="6">
    <source>
        <dbReference type="ARBA" id="ARBA00023136"/>
    </source>
</evidence>
<evidence type="ECO:0000256" key="7">
    <source>
        <dbReference type="SAM" id="Phobius"/>
    </source>
</evidence>
<comment type="similarity">
    <text evidence="2">Belongs to the UPF0410 family.</text>
</comment>
<evidence type="ECO:0000256" key="2">
    <source>
        <dbReference type="ARBA" id="ARBA00011006"/>
    </source>
</evidence>
<evidence type="ECO:0000256" key="4">
    <source>
        <dbReference type="ARBA" id="ARBA00022692"/>
    </source>
</evidence>
<evidence type="ECO:0000313" key="9">
    <source>
        <dbReference type="Proteomes" id="UP000502421"/>
    </source>
</evidence>
<feature type="transmembrane region" description="Helical" evidence="7">
    <location>
        <begin position="46"/>
        <end position="68"/>
    </location>
</feature>
<dbReference type="PANTHER" id="PTHR33884">
    <property type="entry name" value="UPF0410 PROTEIN YMGE"/>
    <property type="match status" value="1"/>
</dbReference>
<organism evidence="8 9">
    <name type="scientific">Chitinophaga oryzae</name>
    <dbReference type="NCBI Taxonomy" id="2725414"/>
    <lineage>
        <taxon>Bacteria</taxon>
        <taxon>Pseudomonadati</taxon>
        <taxon>Bacteroidota</taxon>
        <taxon>Chitinophagia</taxon>
        <taxon>Chitinophagales</taxon>
        <taxon>Chitinophagaceae</taxon>
        <taxon>Chitinophaga</taxon>
    </lineage>
</organism>